<accession>A0AAV2HI61</accession>
<comment type="caution">
    <text evidence="3">The sequence shown here is derived from an EMBL/GenBank/DDBJ whole genome shotgun (WGS) entry which is preliminary data.</text>
</comment>
<proteinExistence type="predicted"/>
<protein>
    <submittedName>
        <fullName evidence="3">Uncharacterized protein</fullName>
    </submittedName>
</protein>
<sequence length="854" mass="93734">MSPLGALLLLYGVTQLNACFISLGSNGSYNLSATSNGTWLRNGPYAFNLDGKWRTLANGSLTVGNASSAIQSSDEVGAYTGNMWTLTADNVTMEVVFRDYSSPDIPAIMFIQRFPQGLQGSAVDMERTISAFPSFRIIDADTPLGFLSYGGLMLGDMERKTGKWNAQAKLNSGLSGSGPLSVFDRQGNAMVISTYNNFMAASQWQDQASGTLNYGIMGGVDSLPPGFELKTFAFCSTTGIGDAFTGWGDVMRRVNNKTDDVISSHKSSDLSLTHLGYWTDNGAYYYYVTETNKNYQDTLLDVQHYSYQSRIPYKYFQLDSWFYPKDDILAVTTWLAMETIFPKGLQPFQSALKLPLVAHNRYWSKNVTYAKQNGGTFDFLIEANVSLPISEDFWDYLFGEAHRTWGLQVYEQDWLNVQFLSTNGLKTDLGLGRQWLTQMGKAAEKYGMKIQYCMSLPRHALQSLELPAVTQARASDDYHLGEDQWKIGVTSHLADALGLAPSKDTFWTINHPVNNRYNKSEANPTLQVVTAVLSTGPVGPGDIVGGTNRTILMGCCDEEGLILKPSRPARAIDDQILEMAFNDGKGATGELWSTYSTVDSLLYGVILAANLRSDYVITPGKAGFDLTNPVAFQGSLLYTIDSTGHVSTYAFNDTDSYTINSTTCRTNGENFCLFYTAPVIGFGDDSIVFLGDLTKWVPMSERRVVQVWQTLFDVTVAVRGRPGDDVQFSYLFNGQRKDLTEKVNNLGCGLFIVASSNNSMSHTRKRRDQPDPKSYDCRFYPSPSTTTPPPLSPSSTPTSPKTTTAKSSSTTASSPNSNLTSIKPFTTTHKGVSPSLHKTSALLGAMALLALIAV</sequence>
<name>A0AAV2HI61_LYMST</name>
<keyword evidence="2" id="KW-0732">Signal</keyword>
<dbReference type="EMBL" id="CAXITT010000132">
    <property type="protein sequence ID" value="CAL1533037.1"/>
    <property type="molecule type" value="Genomic_DNA"/>
</dbReference>
<evidence type="ECO:0000313" key="3">
    <source>
        <dbReference type="EMBL" id="CAL1533037.1"/>
    </source>
</evidence>
<feature type="signal peptide" evidence="2">
    <location>
        <begin position="1"/>
        <end position="18"/>
    </location>
</feature>
<feature type="region of interest" description="Disordered" evidence="1">
    <location>
        <begin position="759"/>
        <end position="834"/>
    </location>
</feature>
<reference evidence="3 4" key="1">
    <citation type="submission" date="2024-04" db="EMBL/GenBank/DDBJ databases">
        <authorList>
            <consortium name="Genoscope - CEA"/>
            <person name="William W."/>
        </authorList>
    </citation>
    <scope>NUCLEOTIDE SEQUENCE [LARGE SCALE GENOMIC DNA]</scope>
</reference>
<gene>
    <name evidence="3" type="ORF">GSLYS_00007055001</name>
</gene>
<evidence type="ECO:0000256" key="2">
    <source>
        <dbReference type="SAM" id="SignalP"/>
    </source>
</evidence>
<evidence type="ECO:0000256" key="1">
    <source>
        <dbReference type="SAM" id="MobiDB-lite"/>
    </source>
</evidence>
<feature type="compositionally biased region" description="Low complexity" evidence="1">
    <location>
        <begin position="793"/>
        <end position="821"/>
    </location>
</feature>
<dbReference type="Proteomes" id="UP001497497">
    <property type="component" value="Unassembled WGS sequence"/>
</dbReference>
<evidence type="ECO:0000313" key="4">
    <source>
        <dbReference type="Proteomes" id="UP001497497"/>
    </source>
</evidence>
<organism evidence="3 4">
    <name type="scientific">Lymnaea stagnalis</name>
    <name type="common">Great pond snail</name>
    <name type="synonym">Helix stagnalis</name>
    <dbReference type="NCBI Taxonomy" id="6523"/>
    <lineage>
        <taxon>Eukaryota</taxon>
        <taxon>Metazoa</taxon>
        <taxon>Spiralia</taxon>
        <taxon>Lophotrochozoa</taxon>
        <taxon>Mollusca</taxon>
        <taxon>Gastropoda</taxon>
        <taxon>Heterobranchia</taxon>
        <taxon>Euthyneura</taxon>
        <taxon>Panpulmonata</taxon>
        <taxon>Hygrophila</taxon>
        <taxon>Lymnaeoidea</taxon>
        <taxon>Lymnaeidae</taxon>
        <taxon>Lymnaea</taxon>
    </lineage>
</organism>
<keyword evidence="4" id="KW-1185">Reference proteome</keyword>
<dbReference type="AlphaFoldDB" id="A0AAV2HI61"/>
<feature type="chain" id="PRO_5043763399" evidence="2">
    <location>
        <begin position="19"/>
        <end position="854"/>
    </location>
</feature>